<proteinExistence type="predicted"/>
<accession>A0ACB8T8W2</accession>
<reference evidence="1" key="1">
    <citation type="submission" date="2021-03" db="EMBL/GenBank/DDBJ databases">
        <authorList>
            <consortium name="DOE Joint Genome Institute"/>
            <person name="Ahrendt S."/>
            <person name="Looney B.P."/>
            <person name="Miyauchi S."/>
            <person name="Morin E."/>
            <person name="Drula E."/>
            <person name="Courty P.E."/>
            <person name="Chicoki N."/>
            <person name="Fauchery L."/>
            <person name="Kohler A."/>
            <person name="Kuo A."/>
            <person name="Labutti K."/>
            <person name="Pangilinan J."/>
            <person name="Lipzen A."/>
            <person name="Riley R."/>
            <person name="Andreopoulos W."/>
            <person name="He G."/>
            <person name="Johnson J."/>
            <person name="Barry K.W."/>
            <person name="Grigoriev I.V."/>
            <person name="Nagy L."/>
            <person name="Hibbett D."/>
            <person name="Henrissat B."/>
            <person name="Matheny P.B."/>
            <person name="Labbe J."/>
            <person name="Martin F."/>
        </authorList>
    </citation>
    <scope>NUCLEOTIDE SEQUENCE</scope>
    <source>
        <strain evidence="1">HHB10654</strain>
    </source>
</reference>
<gene>
    <name evidence="1" type="ORF">BV25DRAFT_1852514</name>
</gene>
<keyword evidence="2" id="KW-1185">Reference proteome</keyword>
<reference evidence="1" key="2">
    <citation type="journal article" date="2022" name="New Phytol.">
        <title>Evolutionary transition to the ectomycorrhizal habit in the genomes of a hyperdiverse lineage of mushroom-forming fungi.</title>
        <authorList>
            <person name="Looney B."/>
            <person name="Miyauchi S."/>
            <person name="Morin E."/>
            <person name="Drula E."/>
            <person name="Courty P.E."/>
            <person name="Kohler A."/>
            <person name="Kuo A."/>
            <person name="LaButti K."/>
            <person name="Pangilinan J."/>
            <person name="Lipzen A."/>
            <person name="Riley R."/>
            <person name="Andreopoulos W."/>
            <person name="He G."/>
            <person name="Johnson J."/>
            <person name="Nolan M."/>
            <person name="Tritt A."/>
            <person name="Barry K.W."/>
            <person name="Grigoriev I.V."/>
            <person name="Nagy L.G."/>
            <person name="Hibbett D."/>
            <person name="Henrissat B."/>
            <person name="Matheny P.B."/>
            <person name="Labbe J."/>
            <person name="Martin F.M."/>
        </authorList>
    </citation>
    <scope>NUCLEOTIDE SEQUENCE</scope>
    <source>
        <strain evidence="1">HHB10654</strain>
    </source>
</reference>
<evidence type="ECO:0000313" key="2">
    <source>
        <dbReference type="Proteomes" id="UP000814140"/>
    </source>
</evidence>
<dbReference type="Proteomes" id="UP000814140">
    <property type="component" value="Unassembled WGS sequence"/>
</dbReference>
<evidence type="ECO:0000313" key="1">
    <source>
        <dbReference type="EMBL" id="KAI0064613.1"/>
    </source>
</evidence>
<protein>
    <submittedName>
        <fullName evidence="1">Uncharacterized protein</fullName>
    </submittedName>
</protein>
<comment type="caution">
    <text evidence="1">The sequence shown here is derived from an EMBL/GenBank/DDBJ whole genome shotgun (WGS) entry which is preliminary data.</text>
</comment>
<name>A0ACB8T8W2_9AGAM</name>
<dbReference type="EMBL" id="MU277198">
    <property type="protein sequence ID" value="KAI0064613.1"/>
    <property type="molecule type" value="Genomic_DNA"/>
</dbReference>
<sequence length="1097" mass="127888">MSKFRPLRSSPPPRNSSFTETLVPTSAVSDVSRSSIVSAPELAYLTSDEIDFIDAVISRASPSATTFLSVFKAYNDVLQERGLDPQNEVVYYGKLLKLGTLKGANWGEKWRVVKAQHGYATTSASRPKPTAKNTQVPVTTPKASAARLLQRLKTTLQHHEPTTAAELLTDDVLSQTEVTETELDYPQDSRHARTPSTVTNSLGLDIGSSSPPKSISTRHAPLWTSKNSEISQSAPSLSSVPPSYKDTTRTAAPLSMRPRRNTSRQTVFPSTSPPKPATGGLTHPPDRKGSIINEDDAWNKIRMAQDEKEADRFREEKLLERCWDVWKQGFDWIITTSEQIAQARDTLVLRLAIQKWRVRLASRRELEQRVTTFADEKCVKAAFARWSARLREKRQQDWRNEMRGKMRVVRERREAKLRKDAWAKWRQLYQSHLSGQHYTERLVLRAFRRWREKLGRVDQLEEAADHYVIVREGRAVARSWDTWRKGAELRSLETALAARVAGRTLREIVEVWRERTHDLRSADAYHDVMVMKFALRRWKASQARIRTLERRADKHVARQDDILVRAVTRVWKAHERGRLLERVRTLRLLKQSWETWKKRLRHQKGLEDKALAFALRPSSSLAAEVVRTWRKHHAGHRNALAFAVQYRDRQLEFKMLTAWRLHLRENLRLIRKAKKEEKLLVWRRAWRIWTSKLEERRREKKLLDLQRNKTEKLFSTWKEQALRRRRHRVAEQEIQNRTTTRVLRKALYLWNNRLLEIKDREFQYGQNYDKRVMVTSFSKWKMLYVRHVEELRLMESYQDIKREESMRRMFYKWLTAARSARHRRMTLLAKEEEMRRFYLIATWDKWRGRLQAERLLPLERTFGLQNQNAVMYRAFVTWHSKTKSLPAVRFHASHIKARFWNIWRDAMPRALQAKKAREMERKAVLSKALEKWLQAHRTKIALRAVARARYMRLPTSSSARPPVPAPRASGSRAIPLRKPARAPAPDTDLDTEAEQPMPVKQPKPRPASAITGIASALASRAARDSSPTRPRFSTRSTGTRDPSPARSRASHGTRDPSPTRSAVSRPASRGSLWMELKEIQWKSRTPTVRSSRSPEPP</sequence>
<organism evidence="1 2">
    <name type="scientific">Artomyces pyxidatus</name>
    <dbReference type="NCBI Taxonomy" id="48021"/>
    <lineage>
        <taxon>Eukaryota</taxon>
        <taxon>Fungi</taxon>
        <taxon>Dikarya</taxon>
        <taxon>Basidiomycota</taxon>
        <taxon>Agaricomycotina</taxon>
        <taxon>Agaricomycetes</taxon>
        <taxon>Russulales</taxon>
        <taxon>Auriscalpiaceae</taxon>
        <taxon>Artomyces</taxon>
    </lineage>
</organism>